<dbReference type="GO" id="GO:0003677">
    <property type="term" value="F:DNA binding"/>
    <property type="evidence" value="ECO:0007669"/>
    <property type="project" value="InterPro"/>
</dbReference>
<dbReference type="InterPro" id="IPR001387">
    <property type="entry name" value="Cro/C1-type_HTH"/>
</dbReference>
<dbReference type="InterPro" id="IPR010982">
    <property type="entry name" value="Lambda_DNA-bd_dom_sf"/>
</dbReference>
<dbReference type="Pfam" id="PF01381">
    <property type="entry name" value="HTH_3"/>
    <property type="match status" value="1"/>
</dbReference>
<evidence type="ECO:0000313" key="3">
    <source>
        <dbReference type="Proteomes" id="UP000254707"/>
    </source>
</evidence>
<dbReference type="SUPFAM" id="SSF47413">
    <property type="entry name" value="lambda repressor-like DNA-binding domains"/>
    <property type="match status" value="1"/>
</dbReference>
<dbReference type="EMBL" id="UHED01000001">
    <property type="protein sequence ID" value="SUM82648.1"/>
    <property type="molecule type" value="Genomic_DNA"/>
</dbReference>
<protein>
    <submittedName>
        <fullName evidence="2">Transciptional regulator</fullName>
    </submittedName>
</protein>
<accession>A0A380HK33</accession>
<dbReference type="PROSITE" id="PS50943">
    <property type="entry name" value="HTH_CROC1"/>
    <property type="match status" value="1"/>
</dbReference>
<dbReference type="AlphaFoldDB" id="A0A380HK33"/>
<dbReference type="RefSeq" id="WP_107540767.1">
    <property type="nucleotide sequence ID" value="NZ_JAWCVF010000080.1"/>
</dbReference>
<dbReference type="SMART" id="SM00530">
    <property type="entry name" value="HTH_XRE"/>
    <property type="match status" value="1"/>
</dbReference>
<proteinExistence type="predicted"/>
<dbReference type="CDD" id="cd00093">
    <property type="entry name" value="HTH_XRE"/>
    <property type="match status" value="1"/>
</dbReference>
<dbReference type="Proteomes" id="UP000254707">
    <property type="component" value="Unassembled WGS sequence"/>
</dbReference>
<dbReference type="Gene3D" id="1.10.260.40">
    <property type="entry name" value="lambda repressor-like DNA-binding domains"/>
    <property type="match status" value="1"/>
</dbReference>
<name>A0A380HK33_STASA</name>
<reference evidence="2 3" key="1">
    <citation type="submission" date="2018-06" db="EMBL/GenBank/DDBJ databases">
        <authorList>
            <consortium name="Pathogen Informatics"/>
            <person name="Doyle S."/>
        </authorList>
    </citation>
    <scope>NUCLEOTIDE SEQUENCE [LARGE SCALE GENOMIC DNA]</scope>
    <source>
        <strain evidence="2 3">NCTC7688</strain>
    </source>
</reference>
<evidence type="ECO:0000259" key="1">
    <source>
        <dbReference type="PROSITE" id="PS50943"/>
    </source>
</evidence>
<gene>
    <name evidence="2" type="ORF">NCTC7688_01202</name>
</gene>
<sequence length="83" mass="9978">MIARPLNYKDRIGIAYRIMQIRTQRNFDQTEFAEIMGVTRVTVNRWENRVLIPHMKKIKLMAFIFKLKPEWILYGEGEKHGNI</sequence>
<organism evidence="2 3">
    <name type="scientific">Staphylococcus saprophyticus</name>
    <dbReference type="NCBI Taxonomy" id="29385"/>
    <lineage>
        <taxon>Bacteria</taxon>
        <taxon>Bacillati</taxon>
        <taxon>Bacillota</taxon>
        <taxon>Bacilli</taxon>
        <taxon>Bacillales</taxon>
        <taxon>Staphylococcaceae</taxon>
        <taxon>Staphylococcus</taxon>
    </lineage>
</organism>
<evidence type="ECO:0000313" key="2">
    <source>
        <dbReference type="EMBL" id="SUM82648.1"/>
    </source>
</evidence>
<feature type="domain" description="HTH cro/C1-type" evidence="1">
    <location>
        <begin position="18"/>
        <end position="72"/>
    </location>
</feature>